<evidence type="ECO:0000256" key="2">
    <source>
        <dbReference type="ARBA" id="ARBA00010304"/>
    </source>
</evidence>
<organism evidence="7 8">
    <name type="scientific">Entamoeba invadens IP1</name>
    <dbReference type="NCBI Taxonomy" id="370355"/>
    <lineage>
        <taxon>Eukaryota</taxon>
        <taxon>Amoebozoa</taxon>
        <taxon>Evosea</taxon>
        <taxon>Archamoebae</taxon>
        <taxon>Mastigamoebida</taxon>
        <taxon>Entamoebidae</taxon>
        <taxon>Entamoeba</taxon>
    </lineage>
</organism>
<dbReference type="VEuPathDB" id="AmoebaDB:EIN_249720"/>
<evidence type="ECO:0000256" key="5">
    <source>
        <dbReference type="ARBA" id="ARBA00023242"/>
    </source>
</evidence>
<name>A0A0A1UEJ5_ENTIV</name>
<evidence type="ECO:0000313" key="7">
    <source>
        <dbReference type="EMBL" id="ELP94908.1"/>
    </source>
</evidence>
<dbReference type="RefSeq" id="XP_004261679.1">
    <property type="nucleotide sequence ID" value="XM_004261631.1"/>
</dbReference>
<reference evidence="7 8" key="1">
    <citation type="submission" date="2012-10" db="EMBL/GenBank/DDBJ databases">
        <authorList>
            <person name="Zafar N."/>
            <person name="Inman J."/>
            <person name="Hall N."/>
            <person name="Lorenzi H."/>
            <person name="Caler E."/>
        </authorList>
    </citation>
    <scope>NUCLEOTIDE SEQUENCE [LARGE SCALE GENOMIC DNA]</scope>
    <source>
        <strain evidence="7 8">IP1</strain>
    </source>
</reference>
<sequence>FVFAENIDTLFLDTTYCDPQYTFPDRVSVSNEAVKIIKKTKEKTLYVVGTYLIGKEIFVEEIARQTGKKICVNEQKMVTIQLSQRDLSLYTLEKTDLEMRNSGIEVSLSGLNVELDQIKDKFQRIVLFTPTGWAKKLVSKGSFDVKEYQLPYSEHSNFNELVDCVKCVKATHIVPTVVNPDQDPKQLIDLIITNTKPKVGTLEYAFQRARRRSSEQL</sequence>
<evidence type="ECO:0000256" key="1">
    <source>
        <dbReference type="ARBA" id="ARBA00004123"/>
    </source>
</evidence>
<gene>
    <name evidence="7" type="ORF">EIN_249720</name>
</gene>
<dbReference type="GO" id="GO:0036297">
    <property type="term" value="P:interstrand cross-link repair"/>
    <property type="evidence" value="ECO:0007669"/>
    <property type="project" value="TreeGrafter"/>
</dbReference>
<dbReference type="InterPro" id="IPR011084">
    <property type="entry name" value="DRMBL"/>
</dbReference>
<dbReference type="GO" id="GO:0003684">
    <property type="term" value="F:damaged DNA binding"/>
    <property type="evidence" value="ECO:0007669"/>
    <property type="project" value="TreeGrafter"/>
</dbReference>
<dbReference type="PANTHER" id="PTHR23240:SF6">
    <property type="entry name" value="DNA CROSS-LINK REPAIR 1A PROTEIN"/>
    <property type="match status" value="1"/>
</dbReference>
<dbReference type="OrthoDB" id="262529at2759"/>
<comment type="similarity">
    <text evidence="2">Belongs to the DNA repair metallo-beta-lactamase (DRMBL) family.</text>
</comment>
<dbReference type="Gene3D" id="3.60.15.10">
    <property type="entry name" value="Ribonuclease Z/Hydroxyacylglutathione hydrolase-like"/>
    <property type="match status" value="1"/>
</dbReference>
<keyword evidence="5" id="KW-0539">Nucleus</keyword>
<dbReference type="Pfam" id="PF07522">
    <property type="entry name" value="DRMBL"/>
    <property type="match status" value="1"/>
</dbReference>
<evidence type="ECO:0000256" key="3">
    <source>
        <dbReference type="ARBA" id="ARBA00022763"/>
    </source>
</evidence>
<dbReference type="GO" id="GO:0005634">
    <property type="term" value="C:nucleus"/>
    <property type="evidence" value="ECO:0007669"/>
    <property type="project" value="UniProtKB-SubCell"/>
</dbReference>
<feature type="non-terminal residue" evidence="7">
    <location>
        <position position="1"/>
    </location>
</feature>
<feature type="domain" description="DNA repair metallo-beta-lactamase" evidence="6">
    <location>
        <begin position="109"/>
        <end position="178"/>
    </location>
</feature>
<keyword evidence="3" id="KW-0227">DNA damage</keyword>
<dbReference type="GO" id="GO:0006303">
    <property type="term" value="P:double-strand break repair via nonhomologous end joining"/>
    <property type="evidence" value="ECO:0007669"/>
    <property type="project" value="TreeGrafter"/>
</dbReference>
<evidence type="ECO:0000313" key="8">
    <source>
        <dbReference type="Proteomes" id="UP000014680"/>
    </source>
</evidence>
<keyword evidence="4" id="KW-0234">DNA repair</keyword>
<accession>A0A0A1UEJ5</accession>
<dbReference type="InterPro" id="IPR036866">
    <property type="entry name" value="RibonucZ/Hydroxyglut_hydro"/>
</dbReference>
<dbReference type="AlphaFoldDB" id="A0A0A1UEJ5"/>
<dbReference type="Proteomes" id="UP000014680">
    <property type="component" value="Unassembled WGS sequence"/>
</dbReference>
<dbReference type="GeneID" id="14893905"/>
<proteinExistence type="inferred from homology"/>
<protein>
    <submittedName>
        <fullName evidence="7">DNA repair metallo-beta-lactamase</fullName>
    </submittedName>
</protein>
<evidence type="ECO:0000256" key="4">
    <source>
        <dbReference type="ARBA" id="ARBA00023204"/>
    </source>
</evidence>
<dbReference type="EMBL" id="KB206169">
    <property type="protein sequence ID" value="ELP94908.1"/>
    <property type="molecule type" value="Genomic_DNA"/>
</dbReference>
<evidence type="ECO:0000259" key="6">
    <source>
        <dbReference type="Pfam" id="PF07522"/>
    </source>
</evidence>
<dbReference type="PANTHER" id="PTHR23240">
    <property type="entry name" value="DNA CROSS-LINK REPAIR PROTEIN PSO2/SNM1-RELATED"/>
    <property type="match status" value="1"/>
</dbReference>
<comment type="subcellular location">
    <subcellularLocation>
        <location evidence="1">Nucleus</location>
    </subcellularLocation>
</comment>
<dbReference type="SUPFAM" id="SSF56281">
    <property type="entry name" value="Metallo-hydrolase/oxidoreductase"/>
    <property type="match status" value="1"/>
</dbReference>
<dbReference type="KEGG" id="eiv:EIN_249720"/>
<dbReference type="Gene3D" id="3.40.50.12650">
    <property type="match status" value="1"/>
</dbReference>
<dbReference type="OMA" id="NCKKRIS"/>
<keyword evidence="8" id="KW-1185">Reference proteome</keyword>
<dbReference type="GO" id="GO:0035312">
    <property type="term" value="F:5'-3' DNA exonuclease activity"/>
    <property type="evidence" value="ECO:0007669"/>
    <property type="project" value="TreeGrafter"/>
</dbReference>